<evidence type="ECO:0000313" key="1">
    <source>
        <dbReference type="EMBL" id="KMM35990.1"/>
    </source>
</evidence>
<keyword evidence="2" id="KW-1185">Reference proteome</keyword>
<accession>A0A0J6CS99</accession>
<sequence>MDIHYVCRHCGTGLGKLNPQNVSTDELGFQQLTEEERQSMIYYHQDGTIEVKAICEDCHEAMGRSPSFHELDTFIQ</sequence>
<reference evidence="1" key="1">
    <citation type="submission" date="2015-06" db="EMBL/GenBank/DDBJ databases">
        <authorList>
            <person name="Liu B."/>
            <person name="Wang J."/>
            <person name="Zhu Y."/>
            <person name="Liu G."/>
            <person name="Chen Q."/>
            <person name="Zheng C."/>
            <person name="Che J."/>
            <person name="Ge C."/>
            <person name="Shi H."/>
            <person name="Pan Z."/>
            <person name="Liu X."/>
        </authorList>
    </citation>
    <scope>NUCLEOTIDE SEQUENCE [LARGE SCALE GENOMIC DNA]</scope>
    <source>
        <strain evidence="1">DSM 16346</strain>
    </source>
</reference>
<dbReference type="InterPro" id="IPR020115">
    <property type="entry name" value="Fin"/>
</dbReference>
<comment type="caution">
    <text evidence="1">The sequence shown here is derived from an EMBL/GenBank/DDBJ whole genome shotgun (WGS) entry which is preliminary data.</text>
</comment>
<dbReference type="AlphaFoldDB" id="A0A0J6CS99"/>
<dbReference type="Pfam" id="PF10955">
    <property type="entry name" value="Fin"/>
    <property type="match status" value="1"/>
</dbReference>
<proteinExistence type="predicted"/>
<gene>
    <name evidence="1" type="ORF">AB986_19855</name>
</gene>
<dbReference type="RefSeq" id="WP_048313392.1">
    <property type="nucleotide sequence ID" value="NZ_CP119526.1"/>
</dbReference>
<dbReference type="GO" id="GO:0010468">
    <property type="term" value="P:regulation of gene expression"/>
    <property type="evidence" value="ECO:0007669"/>
    <property type="project" value="InterPro"/>
</dbReference>
<protein>
    <submittedName>
        <fullName evidence="1">Peptide ABC transporter permease</fullName>
    </submittedName>
</protein>
<dbReference type="EMBL" id="LELK01000012">
    <property type="protein sequence ID" value="KMM35990.1"/>
    <property type="molecule type" value="Genomic_DNA"/>
</dbReference>
<dbReference type="STRING" id="157733.AB986_19855"/>
<dbReference type="Proteomes" id="UP000035996">
    <property type="component" value="Unassembled WGS sequence"/>
</dbReference>
<name>A0A0J6CS99_9BACL</name>
<evidence type="ECO:0000313" key="2">
    <source>
        <dbReference type="Proteomes" id="UP000035996"/>
    </source>
</evidence>
<organism evidence="1 2">
    <name type="scientific">Guptibacillus hwajinpoensis</name>
    <dbReference type="NCBI Taxonomy" id="208199"/>
    <lineage>
        <taxon>Bacteria</taxon>
        <taxon>Bacillati</taxon>
        <taxon>Bacillota</taxon>
        <taxon>Bacilli</taxon>
        <taxon>Bacillales</taxon>
        <taxon>Guptibacillaceae</taxon>
        <taxon>Guptibacillus</taxon>
    </lineage>
</organism>
<dbReference type="OrthoDB" id="2084556at2"/>